<evidence type="ECO:0000256" key="6">
    <source>
        <dbReference type="ARBA" id="ARBA00023229"/>
    </source>
</evidence>
<keyword evidence="4 7" id="KW-0408">Iron</keyword>
<dbReference type="EC" id="1.17.7.3" evidence="7"/>
<dbReference type="PIRSF" id="PIRSF004640">
    <property type="entry name" value="IspG"/>
    <property type="match status" value="1"/>
</dbReference>
<evidence type="ECO:0000259" key="9">
    <source>
        <dbReference type="Pfam" id="PF26540"/>
    </source>
</evidence>
<dbReference type="InterPro" id="IPR058578">
    <property type="entry name" value="IspG_TIM"/>
</dbReference>
<comment type="pathway">
    <text evidence="7">Isoprenoid biosynthesis; isopentenyl diphosphate biosynthesis via DXP pathway; isopentenyl diphosphate from 1-deoxy-D-xylulose 5-phosphate: step 5/6.</text>
</comment>
<comment type="cofactor">
    <cofactor evidence="7">
        <name>[4Fe-4S] cluster</name>
        <dbReference type="ChEBI" id="CHEBI:49883"/>
    </cofactor>
    <text evidence="7">Binds 1 [4Fe-4S] cluster.</text>
</comment>
<evidence type="ECO:0000256" key="4">
    <source>
        <dbReference type="ARBA" id="ARBA00023004"/>
    </source>
</evidence>
<dbReference type="EMBL" id="JAEKNN010000058">
    <property type="protein sequence ID" value="MBJ7610245.1"/>
    <property type="molecule type" value="Genomic_DNA"/>
</dbReference>
<dbReference type="Pfam" id="PF04551">
    <property type="entry name" value="GcpE"/>
    <property type="match status" value="1"/>
</dbReference>
<keyword evidence="2 7" id="KW-0479">Metal-binding</keyword>
<keyword evidence="5 7" id="KW-0411">Iron-sulfur</keyword>
<evidence type="ECO:0000256" key="1">
    <source>
        <dbReference type="ARBA" id="ARBA00022485"/>
    </source>
</evidence>
<feature type="binding site" evidence="7">
    <location>
        <position position="309"/>
    </location>
    <ligand>
        <name>[4Fe-4S] cluster</name>
        <dbReference type="ChEBI" id="CHEBI:49883"/>
    </ligand>
</feature>
<evidence type="ECO:0000256" key="5">
    <source>
        <dbReference type="ARBA" id="ARBA00023014"/>
    </source>
</evidence>
<dbReference type="SUPFAM" id="SSF56014">
    <property type="entry name" value="Nitrite and sulphite reductase 4Fe-4S domain-like"/>
    <property type="match status" value="1"/>
</dbReference>
<evidence type="ECO:0000256" key="7">
    <source>
        <dbReference type="HAMAP-Rule" id="MF_00159"/>
    </source>
</evidence>
<dbReference type="NCBIfam" id="NF001540">
    <property type="entry name" value="PRK00366.1"/>
    <property type="match status" value="1"/>
</dbReference>
<gene>
    <name evidence="7 10" type="primary">ispG</name>
    <name evidence="10" type="synonym">gcpE</name>
    <name evidence="10" type="ORF">JF887_12560</name>
</gene>
<feature type="binding site" evidence="7">
    <location>
        <position position="316"/>
    </location>
    <ligand>
        <name>[4Fe-4S] cluster</name>
        <dbReference type="ChEBI" id="CHEBI:49883"/>
    </ligand>
</feature>
<evidence type="ECO:0000256" key="3">
    <source>
        <dbReference type="ARBA" id="ARBA00023002"/>
    </source>
</evidence>
<dbReference type="InterPro" id="IPR016425">
    <property type="entry name" value="IspG_bac"/>
</dbReference>
<dbReference type="InterPro" id="IPR011005">
    <property type="entry name" value="Dihydropteroate_synth-like_sf"/>
</dbReference>
<dbReference type="GO" id="GO:0046429">
    <property type="term" value="F:4-hydroxy-3-methylbut-2-en-1-yl diphosphate synthase activity (ferredoxin)"/>
    <property type="evidence" value="ECO:0007669"/>
    <property type="project" value="UniProtKB-UniRule"/>
</dbReference>
<dbReference type="InterPro" id="IPR045854">
    <property type="entry name" value="NO2/SO3_Rdtase_4Fe4S_sf"/>
</dbReference>
<feature type="domain" description="IspG C-terminal" evidence="9">
    <location>
        <begin position="270"/>
        <end position="357"/>
    </location>
</feature>
<comment type="catalytic activity">
    <reaction evidence="7">
        <text>(2E)-4-hydroxy-3-methylbut-2-enyl diphosphate + oxidized [flavodoxin] + H2O + 2 H(+) = 2-C-methyl-D-erythritol 2,4-cyclic diphosphate + reduced [flavodoxin]</text>
        <dbReference type="Rhea" id="RHEA:43604"/>
        <dbReference type="Rhea" id="RHEA-COMP:10622"/>
        <dbReference type="Rhea" id="RHEA-COMP:10623"/>
        <dbReference type="ChEBI" id="CHEBI:15377"/>
        <dbReference type="ChEBI" id="CHEBI:15378"/>
        <dbReference type="ChEBI" id="CHEBI:57618"/>
        <dbReference type="ChEBI" id="CHEBI:58210"/>
        <dbReference type="ChEBI" id="CHEBI:58483"/>
        <dbReference type="ChEBI" id="CHEBI:128753"/>
        <dbReference type="EC" id="1.17.7.3"/>
    </reaction>
</comment>
<evidence type="ECO:0000313" key="10">
    <source>
        <dbReference type="EMBL" id="MBJ7610245.1"/>
    </source>
</evidence>
<dbReference type="Gene3D" id="3.20.20.20">
    <property type="entry name" value="Dihydropteroate synthase-like"/>
    <property type="match status" value="1"/>
</dbReference>
<feature type="binding site" evidence="7">
    <location>
        <position position="277"/>
    </location>
    <ligand>
        <name>[4Fe-4S] cluster</name>
        <dbReference type="ChEBI" id="CHEBI:49883"/>
    </ligand>
</feature>
<dbReference type="SUPFAM" id="SSF51395">
    <property type="entry name" value="FMN-linked oxidoreductases"/>
    <property type="match status" value="1"/>
</dbReference>
<name>A0A934KR18_9BACT</name>
<protein>
    <recommendedName>
        <fullName evidence="7">4-hydroxy-3-methylbut-2-en-1-yl diphosphate synthase (flavodoxin)</fullName>
        <ecNumber evidence="7">1.17.7.3</ecNumber>
    </recommendedName>
    <alternativeName>
        <fullName evidence="7">1-hydroxy-2-methyl-2-(E)-butenyl 4-diphosphate synthase</fullName>
    </alternativeName>
</protein>
<evidence type="ECO:0000313" key="11">
    <source>
        <dbReference type="Proteomes" id="UP000614410"/>
    </source>
</evidence>
<dbReference type="GO" id="GO:0019288">
    <property type="term" value="P:isopentenyl diphosphate biosynthetic process, methylerythritol 4-phosphate pathway"/>
    <property type="evidence" value="ECO:0007669"/>
    <property type="project" value="UniProtKB-UniRule"/>
</dbReference>
<dbReference type="Pfam" id="PF26540">
    <property type="entry name" value="GcpE_C"/>
    <property type="match status" value="1"/>
</dbReference>
<proteinExistence type="inferred from homology"/>
<dbReference type="HAMAP" id="MF_00159">
    <property type="entry name" value="IspG"/>
    <property type="match status" value="1"/>
</dbReference>
<comment type="caution">
    <text evidence="10">The sequence shown here is derived from an EMBL/GenBank/DDBJ whole genome shotgun (WGS) entry which is preliminary data.</text>
</comment>
<dbReference type="GO" id="GO:0051539">
    <property type="term" value="F:4 iron, 4 sulfur cluster binding"/>
    <property type="evidence" value="ECO:0007669"/>
    <property type="project" value="UniProtKB-UniRule"/>
</dbReference>
<dbReference type="Proteomes" id="UP000614410">
    <property type="component" value="Unassembled WGS sequence"/>
</dbReference>
<keyword evidence="1 7" id="KW-0004">4Fe-4S</keyword>
<accession>A0A934KR18</accession>
<dbReference type="InterPro" id="IPR058579">
    <property type="entry name" value="IspG_C"/>
</dbReference>
<dbReference type="InterPro" id="IPR004588">
    <property type="entry name" value="IspG_bac-typ"/>
</dbReference>
<keyword evidence="3 7" id="KW-0560">Oxidoreductase</keyword>
<dbReference type="GO" id="GO:0141197">
    <property type="term" value="F:4-hydroxy-3-methylbut-2-enyl-diphosphate synthase activity (flavodoxin)"/>
    <property type="evidence" value="ECO:0007669"/>
    <property type="project" value="UniProtKB-EC"/>
</dbReference>
<feature type="binding site" evidence="7">
    <location>
        <position position="274"/>
    </location>
    <ligand>
        <name>[4Fe-4S] cluster</name>
        <dbReference type="ChEBI" id="CHEBI:49883"/>
    </ligand>
</feature>
<dbReference type="Gene3D" id="3.30.413.10">
    <property type="entry name" value="Sulfite Reductase Hemoprotein, domain 1"/>
    <property type="match status" value="1"/>
</dbReference>
<feature type="domain" description="IspG TIM-barrel" evidence="8">
    <location>
        <begin position="10"/>
        <end position="255"/>
    </location>
</feature>
<dbReference type="PANTHER" id="PTHR30454:SF0">
    <property type="entry name" value="4-HYDROXY-3-METHYLBUT-2-EN-1-YL DIPHOSPHATE SYNTHASE (FERREDOXIN), CHLOROPLASTIC"/>
    <property type="match status" value="1"/>
</dbReference>
<dbReference type="AlphaFoldDB" id="A0A934KR18"/>
<organism evidence="10 11">
    <name type="scientific">Candidatus Amunia macphersoniae</name>
    <dbReference type="NCBI Taxonomy" id="3127014"/>
    <lineage>
        <taxon>Bacteria</taxon>
        <taxon>Bacillati</taxon>
        <taxon>Candidatus Dormiibacterota</taxon>
        <taxon>Candidatus Dormibacteria</taxon>
        <taxon>Candidatus Aeolococcales</taxon>
        <taxon>Candidatus Aeolococcaceae</taxon>
        <taxon>Candidatus Amunia</taxon>
    </lineage>
</organism>
<dbReference type="GO" id="GO:0005506">
    <property type="term" value="F:iron ion binding"/>
    <property type="evidence" value="ECO:0007669"/>
    <property type="project" value="InterPro"/>
</dbReference>
<dbReference type="GO" id="GO:0016114">
    <property type="term" value="P:terpenoid biosynthetic process"/>
    <property type="evidence" value="ECO:0007669"/>
    <property type="project" value="InterPro"/>
</dbReference>
<evidence type="ECO:0000256" key="2">
    <source>
        <dbReference type="ARBA" id="ARBA00022723"/>
    </source>
</evidence>
<dbReference type="PANTHER" id="PTHR30454">
    <property type="entry name" value="4-HYDROXY-3-METHYLBUT-2-EN-1-YL DIPHOSPHATE SYNTHASE"/>
    <property type="match status" value="1"/>
</dbReference>
<comment type="similarity">
    <text evidence="7">Belongs to the IspG family.</text>
</comment>
<reference evidence="10 11" key="1">
    <citation type="submission" date="2020-10" db="EMBL/GenBank/DDBJ databases">
        <title>Ca. Dormibacterota MAGs.</title>
        <authorList>
            <person name="Montgomery K."/>
        </authorList>
    </citation>
    <scope>NUCLEOTIDE SEQUENCE [LARGE SCALE GENOMIC DNA]</scope>
    <source>
        <strain evidence="10">Mitchell_Peninsula_5</strain>
    </source>
</reference>
<comment type="function">
    <text evidence="7">Converts 2C-methyl-D-erythritol 2,4-cyclodiphosphate (ME-2,4cPP) into 1-hydroxy-2-methyl-2-(E)-butenyl 4-diphosphate.</text>
</comment>
<sequence>MSSTTSRRPTVPVNVGGVVIGGAAPISVQTMTKTQTEDVVATLAQIERAAKAGADIIRVTCDTQDAGVALREIVRQSPIPVIADVHYDAPLALRALEAGIACLRLNPGNITDPTKVRDIAREAGARSVPIRIGVNSGSIPQRKDLERGRGASIEETAGRMVEAALGHIRILEDLDFRNIKVSLKASDVLTNVAVNRKFAALGNRYPLHLGLTEAGPVESGSVKSAMGIGILLAEGIGDTIRVSLVGEPEDEVRVGRQILQNLSEQGSGPNLIACPTCGRLEIDMFPMVARVEAALREVRRTINVSVMGCVVNGPGEGMHADIGIAGGRQKGILYRGGKVIASLPQEELIDRLITELRAIAAEDARLIAAGEPLPTGLGDAVEDGSTALKGLPLATV</sequence>
<dbReference type="NCBIfam" id="TIGR00612">
    <property type="entry name" value="ispG_gcpE"/>
    <property type="match status" value="1"/>
</dbReference>
<evidence type="ECO:0000259" key="8">
    <source>
        <dbReference type="Pfam" id="PF04551"/>
    </source>
</evidence>
<keyword evidence="6 7" id="KW-0414">Isoprene biosynthesis</keyword>